<protein>
    <submittedName>
        <fullName evidence="1">Uncharacterized protein</fullName>
    </submittedName>
</protein>
<keyword evidence="2" id="KW-1185">Reference proteome</keyword>
<organism evidence="1 2">
    <name type="scientific">Pontibacter korlensis</name>
    <dbReference type="NCBI Taxonomy" id="400092"/>
    <lineage>
        <taxon>Bacteria</taxon>
        <taxon>Pseudomonadati</taxon>
        <taxon>Bacteroidota</taxon>
        <taxon>Cytophagia</taxon>
        <taxon>Cytophagales</taxon>
        <taxon>Hymenobacteraceae</taxon>
        <taxon>Pontibacter</taxon>
    </lineage>
</organism>
<dbReference type="PATRIC" id="fig|400092.3.peg.580"/>
<evidence type="ECO:0000313" key="1">
    <source>
        <dbReference type="EMBL" id="AKD02216.1"/>
    </source>
</evidence>
<dbReference type="Proteomes" id="UP000033109">
    <property type="component" value="Chromosome"/>
</dbReference>
<dbReference type="KEGG" id="pko:PKOR_02555"/>
<proteinExistence type="predicted"/>
<dbReference type="AlphaFoldDB" id="A0A0E3UVW2"/>
<dbReference type="OrthoDB" id="9786645at2"/>
<gene>
    <name evidence="1" type="ORF">PKOR_02555</name>
</gene>
<dbReference type="RefSeq" id="WP_046308974.1">
    <property type="nucleotide sequence ID" value="NZ_CBCSCY010000007.1"/>
</dbReference>
<dbReference type="HOGENOM" id="CLU_2586745_0_0_10"/>
<dbReference type="EMBL" id="CP009621">
    <property type="protein sequence ID" value="AKD02216.1"/>
    <property type="molecule type" value="Genomic_DNA"/>
</dbReference>
<reference evidence="1 2" key="1">
    <citation type="journal article" date="2015" name="Sci. Rep.">
        <title>Unraveling adaptation of Pontibacter korlensis to radiation and infertility in desert through complete genome and comparative transcriptomic analysis.</title>
        <authorList>
            <person name="Dai J."/>
            <person name="Dai W."/>
            <person name="Qiu C."/>
            <person name="Yang Z."/>
            <person name="Zhang Y."/>
            <person name="Zhou M."/>
            <person name="Zhang L."/>
            <person name="Fang C."/>
            <person name="Gao Q."/>
            <person name="Yang Q."/>
            <person name="Li X."/>
            <person name="Wang Z."/>
            <person name="Wang Z."/>
            <person name="Jia Z."/>
            <person name="Chen X."/>
        </authorList>
    </citation>
    <scope>NUCLEOTIDE SEQUENCE [LARGE SCALE GENOMIC DNA]</scope>
    <source>
        <strain evidence="1 2">X14-1T</strain>
    </source>
</reference>
<accession>A0A0E3UVW2</accession>
<name>A0A0E3UVW2_9BACT</name>
<sequence>MIAAETEKNIDYDADFKAGAEYALLANKFILRSGFSTLTSSLTFGAGFREVDYAFGSTTPTGNSHHLSLAYAFGNLQPRK</sequence>
<evidence type="ECO:0000313" key="2">
    <source>
        <dbReference type="Proteomes" id="UP000033109"/>
    </source>
</evidence>
<dbReference type="STRING" id="400092.PKOR_02555"/>